<name>D9PGP4_9ZZZZ</name>
<protein>
    <submittedName>
        <fullName evidence="2">Protein containing D-isomer specific 2-hydroxyacid dehydrogenase, catalytic region domain</fullName>
        <ecNumber evidence="2">1.-.-.-</ecNumber>
    </submittedName>
</protein>
<keyword evidence="2" id="KW-0560">Oxidoreductase</keyword>
<reference evidence="2" key="1">
    <citation type="submission" date="2010-07" db="EMBL/GenBank/DDBJ databases">
        <authorList>
            <consortium name="CONSOLIDER consortium CSD2007-00005"/>
            <person name="Guazzaroni M.-E."/>
            <person name="Richter M."/>
            <person name="Garcia-Salamanca A."/>
            <person name="Yarza P."/>
            <person name="Ferrer M."/>
        </authorList>
    </citation>
    <scope>NUCLEOTIDE SEQUENCE</scope>
</reference>
<dbReference type="Pfam" id="PF00389">
    <property type="entry name" value="2-Hacid_dh"/>
    <property type="match status" value="1"/>
</dbReference>
<dbReference type="EMBL" id="ADZX01000286">
    <property type="protein sequence ID" value="EFK97271.1"/>
    <property type="molecule type" value="Genomic_DNA"/>
</dbReference>
<evidence type="ECO:0000313" key="2">
    <source>
        <dbReference type="EMBL" id="EFK97271.1"/>
    </source>
</evidence>
<accession>D9PGP4</accession>
<evidence type="ECO:0000259" key="1">
    <source>
        <dbReference type="Pfam" id="PF00389"/>
    </source>
</evidence>
<dbReference type="AlphaFoldDB" id="D9PGP4"/>
<comment type="caution">
    <text evidence="2">The sequence shown here is derived from an EMBL/GenBank/DDBJ whole genome shotgun (WGS) entry which is preliminary data.</text>
</comment>
<proteinExistence type="predicted"/>
<gene>
    <name evidence="2" type="ORF">LDC_0691</name>
</gene>
<organism evidence="2">
    <name type="scientific">sediment metagenome</name>
    <dbReference type="NCBI Taxonomy" id="749907"/>
    <lineage>
        <taxon>unclassified sequences</taxon>
        <taxon>metagenomes</taxon>
        <taxon>ecological metagenomes</taxon>
    </lineage>
</organism>
<dbReference type="GO" id="GO:0051287">
    <property type="term" value="F:NAD binding"/>
    <property type="evidence" value="ECO:0007669"/>
    <property type="project" value="InterPro"/>
</dbReference>
<dbReference type="EC" id="1.-.-.-" evidence="2"/>
<dbReference type="Gene3D" id="3.40.50.720">
    <property type="entry name" value="NAD(P)-binding Rossmann-like Domain"/>
    <property type="match status" value="1"/>
</dbReference>
<feature type="domain" description="D-isomer specific 2-hydroxyacid dehydrogenase catalytic" evidence="1">
    <location>
        <begin position="2"/>
        <end position="38"/>
    </location>
</feature>
<reference evidence="2" key="2">
    <citation type="journal article" date="2011" name="Microb. Ecol.">
        <title>Taxonomic and Functional Metagenomic Profiling of the Microbial Community in the Anoxic Sediment of a Sub-saline Shallow Lake (Laguna de Carrizo, Central Spain).</title>
        <authorList>
            <person name="Ferrer M."/>
            <person name="Guazzaroni M.E."/>
            <person name="Richter M."/>
            <person name="Garcia-Salamanca A."/>
            <person name="Yarza P."/>
            <person name="Suarez-Suarez A."/>
            <person name="Solano J."/>
            <person name="Alcaide M."/>
            <person name="van Dillewijn P."/>
            <person name="Molina-Henares M.A."/>
            <person name="Lopez-Cortes N."/>
            <person name="Al-Ramahi Y."/>
            <person name="Guerrero C."/>
            <person name="Acosta A."/>
            <person name="de Eugenio L.I."/>
            <person name="Martinez V."/>
            <person name="Marques S."/>
            <person name="Rojo F."/>
            <person name="Santero E."/>
            <person name="Genilloud O."/>
            <person name="Perez-Perez J."/>
            <person name="Rossello-Mora R."/>
            <person name="Ramos J.L."/>
        </authorList>
    </citation>
    <scope>NUCLEOTIDE SEQUENCE</scope>
</reference>
<dbReference type="SUPFAM" id="SSF52283">
    <property type="entry name" value="Formate/glycerate dehydrogenase catalytic domain-like"/>
    <property type="match status" value="1"/>
</dbReference>
<sequence>MTRSTGMDHIDLDYAKKKGIIIQNISNYGDISVAEYTFALLFEIAKKITLANLEVRIDKIFLQGGYMK</sequence>
<dbReference type="GO" id="GO:0016616">
    <property type="term" value="F:oxidoreductase activity, acting on the CH-OH group of donors, NAD or NADP as acceptor"/>
    <property type="evidence" value="ECO:0007669"/>
    <property type="project" value="InterPro"/>
</dbReference>
<dbReference type="InterPro" id="IPR006139">
    <property type="entry name" value="D-isomer_2_OHA_DH_cat_dom"/>
</dbReference>